<dbReference type="EMBL" id="CP002780">
    <property type="protein sequence ID" value="AEG61957.1"/>
    <property type="molecule type" value="Genomic_DNA"/>
</dbReference>
<evidence type="ECO:0000313" key="3">
    <source>
        <dbReference type="Proteomes" id="UP000009234"/>
    </source>
</evidence>
<sequence>MIYKKLIFLITLIVTSMTFTQNAFAAQYDSGQFTWIGNHVNYPVTLKVVYIPEANSILIKGVKSNFGLDATYKFPDTATTTFKVDELKTVGEKTCTIGTFGGLIPDTRYQLYIRAWSVITPTQSRSVDHSEIQYFEMYTDPAIPKAGGGGILPLTVGVDTVTLKIDTMDNPQDTSYTIQRRTSSSSFVDLVTTQNLNLFSDVGLSANTNYYYRIRINAKSGRQYFSQEYSVTTLPDLSITYAEQAKISADKAAGYSWYTGTYGGASESVGNLAGYIRIP</sequence>
<dbReference type="Gene3D" id="2.60.40.10">
    <property type="entry name" value="Immunoglobulins"/>
    <property type="match status" value="1"/>
</dbReference>
<accession>F6DQ13</accession>
<reference evidence="3" key="1">
    <citation type="submission" date="2011-05" db="EMBL/GenBank/DDBJ databases">
        <title>Complete sequence of Desulfotomaculum ruminis DSM 2154.</title>
        <authorList>
            <person name="Lucas S."/>
            <person name="Copeland A."/>
            <person name="Lapidus A."/>
            <person name="Cheng J.-F."/>
            <person name="Goodwin L."/>
            <person name="Pitluck S."/>
            <person name="Lu M."/>
            <person name="Detter J.C."/>
            <person name="Han C."/>
            <person name="Tapia R."/>
            <person name="Land M."/>
            <person name="Hauser L."/>
            <person name="Kyrpides N."/>
            <person name="Ivanova N."/>
            <person name="Mikhailova N."/>
            <person name="Pagani I."/>
            <person name="Stams A.J.M."/>
            <person name="Plugge C.M."/>
            <person name="Muyzer G."/>
            <person name="Kuever J."/>
            <person name="Parshina S.N."/>
            <person name="Ivanova A.E."/>
            <person name="Nazina T.N."/>
            <person name="Brambilla E."/>
            <person name="Spring S."/>
            <person name="Klenk H.-P."/>
            <person name="Woyke T."/>
        </authorList>
    </citation>
    <scope>NUCLEOTIDE SEQUENCE [LARGE SCALE GENOMIC DNA]</scope>
    <source>
        <strain evidence="3">ATCC 23193 / DSM 2154 / NCIB 8452 / DL</strain>
    </source>
</reference>
<dbReference type="InterPro" id="IPR013783">
    <property type="entry name" value="Ig-like_fold"/>
</dbReference>
<dbReference type="HOGENOM" id="CLU_996510_0_0_9"/>
<evidence type="ECO:0000313" key="2">
    <source>
        <dbReference type="EMBL" id="AEG61957.1"/>
    </source>
</evidence>
<feature type="chain" id="PRO_5003335047" description="Fibronectin type-III domain-containing protein" evidence="1">
    <location>
        <begin position="26"/>
        <end position="279"/>
    </location>
</feature>
<feature type="signal peptide" evidence="1">
    <location>
        <begin position="1"/>
        <end position="25"/>
    </location>
</feature>
<dbReference type="OrthoDB" id="2051435at2"/>
<evidence type="ECO:0000256" key="1">
    <source>
        <dbReference type="SAM" id="SignalP"/>
    </source>
</evidence>
<keyword evidence="3" id="KW-1185">Reference proteome</keyword>
<proteinExistence type="predicted"/>
<evidence type="ECO:0008006" key="4">
    <source>
        <dbReference type="Google" id="ProtNLM"/>
    </source>
</evidence>
<keyword evidence="1" id="KW-0732">Signal</keyword>
<dbReference type="InterPro" id="IPR036116">
    <property type="entry name" value="FN3_sf"/>
</dbReference>
<dbReference type="SUPFAM" id="SSF49265">
    <property type="entry name" value="Fibronectin type III"/>
    <property type="match status" value="1"/>
</dbReference>
<reference evidence="2 3" key="2">
    <citation type="journal article" date="2012" name="Stand. Genomic Sci.">
        <title>Complete genome sequence of the sulfate-reducing firmicute Desulfotomaculum ruminis type strain (DL(T)).</title>
        <authorList>
            <person name="Spring S."/>
            <person name="Visser M."/>
            <person name="Lu M."/>
            <person name="Copeland A."/>
            <person name="Lapidus A."/>
            <person name="Lucas S."/>
            <person name="Cheng J.F."/>
            <person name="Han C."/>
            <person name="Tapia R."/>
            <person name="Goodwin L.A."/>
            <person name="Pitluck S."/>
            <person name="Ivanova N."/>
            <person name="Land M."/>
            <person name="Hauser L."/>
            <person name="Larimer F."/>
            <person name="Rohde M."/>
            <person name="Goker M."/>
            <person name="Detter J.C."/>
            <person name="Kyrpides N.C."/>
            <person name="Woyke T."/>
            <person name="Schaap P.J."/>
            <person name="Plugge C.M."/>
            <person name="Muyzer G."/>
            <person name="Kuever J."/>
            <person name="Pereira I.A."/>
            <person name="Parshina S.N."/>
            <person name="Bernier-Latmani R."/>
            <person name="Stams A.J."/>
            <person name="Klenk H.P."/>
        </authorList>
    </citation>
    <scope>NUCLEOTIDE SEQUENCE [LARGE SCALE GENOMIC DNA]</scope>
    <source>
        <strain evidence="3">ATCC 23193 / DSM 2154 / NCIB 8452 / DL</strain>
    </source>
</reference>
<organism evidence="2 3">
    <name type="scientific">Desulforamulus ruminis (strain ATCC 23193 / DSM 2154 / NCIMB 8452 / DL)</name>
    <name type="common">Desulfotomaculum ruminis</name>
    <dbReference type="NCBI Taxonomy" id="696281"/>
    <lineage>
        <taxon>Bacteria</taxon>
        <taxon>Bacillati</taxon>
        <taxon>Bacillota</taxon>
        <taxon>Clostridia</taxon>
        <taxon>Eubacteriales</taxon>
        <taxon>Peptococcaceae</taxon>
        <taxon>Desulforamulus</taxon>
    </lineage>
</organism>
<gene>
    <name evidence="2" type="ordered locus">Desru_3757</name>
</gene>
<dbReference type="AlphaFoldDB" id="F6DQ13"/>
<dbReference type="Proteomes" id="UP000009234">
    <property type="component" value="Chromosome"/>
</dbReference>
<dbReference type="KEGG" id="dru:Desru_3757"/>
<protein>
    <recommendedName>
        <fullName evidence="4">Fibronectin type-III domain-containing protein</fullName>
    </recommendedName>
</protein>
<dbReference type="RefSeq" id="WP_013843702.1">
    <property type="nucleotide sequence ID" value="NC_015589.1"/>
</dbReference>
<name>F6DQ13_DESRL</name>